<dbReference type="InterPro" id="IPR006683">
    <property type="entry name" value="Thioestr_dom"/>
</dbReference>
<sequence>MDSPFLGMLGVELVELRQDWCVLELEVHPRHCNRRGTLHGGMISALLDAGCVYAAITLNDESALAGGATVMLSVNFTSEAQSGTRIRVEALVERRGRGITFCSGRLLGPEGDLIAASHCAVKVYRAPE</sequence>
<name>A0A858ZV18_9BURK</name>
<dbReference type="InterPro" id="IPR003736">
    <property type="entry name" value="PAAI_dom"/>
</dbReference>
<dbReference type="InterPro" id="IPR039298">
    <property type="entry name" value="ACOT13"/>
</dbReference>
<accession>A0A858ZV18</accession>
<dbReference type="PANTHER" id="PTHR21660:SF1">
    <property type="entry name" value="ACYL-COENZYME A THIOESTERASE 13"/>
    <property type="match status" value="1"/>
</dbReference>
<dbReference type="SUPFAM" id="SSF54637">
    <property type="entry name" value="Thioesterase/thiol ester dehydrase-isomerase"/>
    <property type="match status" value="1"/>
</dbReference>
<keyword evidence="2" id="KW-0378">Hydrolase</keyword>
<dbReference type="GO" id="GO:0047617">
    <property type="term" value="F:fatty acyl-CoA hydrolase activity"/>
    <property type="evidence" value="ECO:0007669"/>
    <property type="project" value="InterPro"/>
</dbReference>
<evidence type="ECO:0000256" key="2">
    <source>
        <dbReference type="ARBA" id="ARBA00022801"/>
    </source>
</evidence>
<dbReference type="Pfam" id="PF03061">
    <property type="entry name" value="4HBT"/>
    <property type="match status" value="1"/>
</dbReference>
<gene>
    <name evidence="4" type="ORF">HF896_13840</name>
</gene>
<organism evidence="4 5">
    <name type="scientific">Alicycliphilus denitrificans</name>
    <dbReference type="NCBI Taxonomy" id="179636"/>
    <lineage>
        <taxon>Bacteria</taxon>
        <taxon>Pseudomonadati</taxon>
        <taxon>Pseudomonadota</taxon>
        <taxon>Betaproteobacteria</taxon>
        <taxon>Burkholderiales</taxon>
        <taxon>Comamonadaceae</taxon>
        <taxon>Alicycliphilus</taxon>
    </lineage>
</organism>
<comment type="similarity">
    <text evidence="1">Belongs to the thioesterase PaaI family.</text>
</comment>
<dbReference type="OMA" id="NEANEDR"/>
<dbReference type="Proteomes" id="UP000500755">
    <property type="component" value="Chromosome"/>
</dbReference>
<evidence type="ECO:0000256" key="1">
    <source>
        <dbReference type="ARBA" id="ARBA00008324"/>
    </source>
</evidence>
<dbReference type="InterPro" id="IPR029069">
    <property type="entry name" value="HotDog_dom_sf"/>
</dbReference>
<evidence type="ECO:0000259" key="3">
    <source>
        <dbReference type="Pfam" id="PF03061"/>
    </source>
</evidence>
<dbReference type="NCBIfam" id="TIGR00369">
    <property type="entry name" value="unchar_dom_1"/>
    <property type="match status" value="1"/>
</dbReference>
<reference evidence="4 5" key="1">
    <citation type="submission" date="2020-05" db="EMBL/GenBank/DDBJ databases">
        <title>Complete genome sequence of Alicycliphilus denitrificans DP3.</title>
        <authorList>
            <person name="Chen X."/>
        </authorList>
    </citation>
    <scope>NUCLEOTIDE SEQUENCE [LARGE SCALE GENOMIC DNA]</scope>
    <source>
        <strain evidence="4 5">DP3</strain>
    </source>
</reference>
<feature type="domain" description="Thioesterase" evidence="3">
    <location>
        <begin position="36"/>
        <end position="108"/>
    </location>
</feature>
<dbReference type="Gene3D" id="3.10.129.10">
    <property type="entry name" value="Hotdog Thioesterase"/>
    <property type="match status" value="1"/>
</dbReference>
<proteinExistence type="inferred from homology"/>
<dbReference type="CDD" id="cd03443">
    <property type="entry name" value="PaaI_thioesterase"/>
    <property type="match status" value="1"/>
</dbReference>
<dbReference type="PANTHER" id="PTHR21660">
    <property type="entry name" value="THIOESTERASE SUPERFAMILY MEMBER-RELATED"/>
    <property type="match status" value="1"/>
</dbReference>
<dbReference type="EMBL" id="CP051298">
    <property type="protein sequence ID" value="QKD44638.1"/>
    <property type="molecule type" value="Genomic_DNA"/>
</dbReference>
<evidence type="ECO:0000313" key="5">
    <source>
        <dbReference type="Proteomes" id="UP000500755"/>
    </source>
</evidence>
<dbReference type="RefSeq" id="WP_013721960.1">
    <property type="nucleotide sequence ID" value="NZ_CP051298.1"/>
</dbReference>
<evidence type="ECO:0000313" key="4">
    <source>
        <dbReference type="EMBL" id="QKD44638.1"/>
    </source>
</evidence>
<protein>
    <submittedName>
        <fullName evidence="4">PaaI family thioesterase</fullName>
    </submittedName>
</protein>
<dbReference type="AlphaFoldDB" id="A0A858ZV18"/>